<keyword evidence="3" id="KW-1185">Reference proteome</keyword>
<gene>
    <name evidence="2" type="ORF">CLLU_14730</name>
</gene>
<organism evidence="2 3">
    <name type="scientific">Clostridium luticellarii</name>
    <dbReference type="NCBI Taxonomy" id="1691940"/>
    <lineage>
        <taxon>Bacteria</taxon>
        <taxon>Bacillati</taxon>
        <taxon>Bacillota</taxon>
        <taxon>Clostridia</taxon>
        <taxon>Eubacteriales</taxon>
        <taxon>Clostridiaceae</taxon>
        <taxon>Clostridium</taxon>
    </lineage>
</organism>
<protein>
    <recommendedName>
        <fullName evidence="4">Helix-turn-helix domain-containing protein</fullName>
    </recommendedName>
</protein>
<sequence>MPDEIKRSYYAIIPANVRYDEDITPNAKLLYGEITALCNERGYCWATNEYFASLYHVSKISVSNWIKQLIGKGYLHSEIIYKEGTKQILNRYLRILYEPIKENFNTPIKENFKDNNTVLNTTVNNKKKKKETGLDKIIADYTNNSELQDSIREFIKMRKSIKKPMTNRALELLLSKLDKLSGSVKGKVDILNQSIFNSWQGIFPLKNSSYASKKESGNNLDSAETWDPKALGLDN</sequence>
<reference evidence="2 3" key="1">
    <citation type="submission" date="2018-03" db="EMBL/GenBank/DDBJ databases">
        <title>Genome sequence of Clostridium luticellarii DSM 29923.</title>
        <authorList>
            <person name="Poehlein A."/>
            <person name="Daniel R."/>
        </authorList>
    </citation>
    <scope>NUCLEOTIDE SEQUENCE [LARGE SCALE GENOMIC DNA]</scope>
    <source>
        <strain evidence="2 3">DSM 29923</strain>
    </source>
</reference>
<feature type="region of interest" description="Disordered" evidence="1">
    <location>
        <begin position="214"/>
        <end position="235"/>
    </location>
</feature>
<dbReference type="RefSeq" id="WP_242977512.1">
    <property type="nucleotide sequence ID" value="NZ_PVXP01000015.1"/>
</dbReference>
<dbReference type="EMBL" id="PVXP01000015">
    <property type="protein sequence ID" value="PRR85552.1"/>
    <property type="molecule type" value="Genomic_DNA"/>
</dbReference>
<name>A0A2T0BP03_9CLOT</name>
<evidence type="ECO:0000313" key="3">
    <source>
        <dbReference type="Proteomes" id="UP000237798"/>
    </source>
</evidence>
<evidence type="ECO:0000256" key="1">
    <source>
        <dbReference type="SAM" id="MobiDB-lite"/>
    </source>
</evidence>
<evidence type="ECO:0008006" key="4">
    <source>
        <dbReference type="Google" id="ProtNLM"/>
    </source>
</evidence>
<dbReference type="Pfam" id="PF13730">
    <property type="entry name" value="HTH_36"/>
    <property type="match status" value="1"/>
</dbReference>
<dbReference type="InterPro" id="IPR036388">
    <property type="entry name" value="WH-like_DNA-bd_sf"/>
</dbReference>
<evidence type="ECO:0000313" key="2">
    <source>
        <dbReference type="EMBL" id="PRR85552.1"/>
    </source>
</evidence>
<proteinExistence type="predicted"/>
<dbReference type="AlphaFoldDB" id="A0A2T0BP03"/>
<dbReference type="Proteomes" id="UP000237798">
    <property type="component" value="Unassembled WGS sequence"/>
</dbReference>
<accession>A0A2T0BP03</accession>
<dbReference type="Gene3D" id="1.10.10.10">
    <property type="entry name" value="Winged helix-like DNA-binding domain superfamily/Winged helix DNA-binding domain"/>
    <property type="match status" value="1"/>
</dbReference>
<comment type="caution">
    <text evidence="2">The sequence shown here is derived from an EMBL/GenBank/DDBJ whole genome shotgun (WGS) entry which is preliminary data.</text>
</comment>